<organism evidence="4 5">
    <name type="scientific">Parapedobacter composti</name>
    <dbReference type="NCBI Taxonomy" id="623281"/>
    <lineage>
        <taxon>Bacteria</taxon>
        <taxon>Pseudomonadati</taxon>
        <taxon>Bacteroidota</taxon>
        <taxon>Sphingobacteriia</taxon>
        <taxon>Sphingobacteriales</taxon>
        <taxon>Sphingobacteriaceae</taxon>
        <taxon>Parapedobacter</taxon>
    </lineage>
</organism>
<dbReference type="SUPFAM" id="SSF53474">
    <property type="entry name" value="alpha/beta-Hydrolases"/>
    <property type="match status" value="1"/>
</dbReference>
<dbReference type="InterPro" id="IPR002471">
    <property type="entry name" value="Pept_S9_AS"/>
</dbReference>
<dbReference type="InterPro" id="IPR053145">
    <property type="entry name" value="AB_hydrolase_Est10"/>
</dbReference>
<dbReference type="PROSITE" id="PS00708">
    <property type="entry name" value="PRO_ENDOPEP_SER"/>
    <property type="match status" value="1"/>
</dbReference>
<dbReference type="AlphaFoldDB" id="A0A1I1I9H9"/>
<keyword evidence="5" id="KW-1185">Reference proteome</keyword>
<dbReference type="PANTHER" id="PTHR43265">
    <property type="entry name" value="ESTERASE ESTD"/>
    <property type="match status" value="1"/>
</dbReference>
<protein>
    <recommendedName>
        <fullName evidence="3">Xaa-Pro dipeptidyl-peptidase-like domain-containing protein</fullName>
    </recommendedName>
</protein>
<dbReference type="PANTHER" id="PTHR43265:SF1">
    <property type="entry name" value="ESTERASE ESTD"/>
    <property type="match status" value="1"/>
</dbReference>
<evidence type="ECO:0000256" key="2">
    <source>
        <dbReference type="SAM" id="SignalP"/>
    </source>
</evidence>
<feature type="chain" id="PRO_5011600454" description="Xaa-Pro dipeptidyl-peptidase-like domain-containing protein" evidence="2">
    <location>
        <begin position="18"/>
        <end position="471"/>
    </location>
</feature>
<reference evidence="4 5" key="1">
    <citation type="submission" date="2016-10" db="EMBL/GenBank/DDBJ databases">
        <authorList>
            <person name="de Groot N.N."/>
        </authorList>
    </citation>
    <scope>NUCLEOTIDE SEQUENCE [LARGE SCALE GENOMIC DNA]</scope>
    <source>
        <strain evidence="4 5">DSM 22900</strain>
    </source>
</reference>
<dbReference type="GO" id="GO:0006508">
    <property type="term" value="P:proteolysis"/>
    <property type="evidence" value="ECO:0007669"/>
    <property type="project" value="InterPro"/>
</dbReference>
<keyword evidence="1" id="KW-0378">Hydrolase</keyword>
<dbReference type="RefSeq" id="WP_090973444.1">
    <property type="nucleotide sequence ID" value="NZ_FOLL01000008.1"/>
</dbReference>
<dbReference type="Pfam" id="PF02129">
    <property type="entry name" value="Peptidase_S15"/>
    <property type="match status" value="1"/>
</dbReference>
<evidence type="ECO:0000313" key="4">
    <source>
        <dbReference type="EMBL" id="SFC30433.1"/>
    </source>
</evidence>
<dbReference type="Proteomes" id="UP000199577">
    <property type="component" value="Unassembled WGS sequence"/>
</dbReference>
<sequence length="471" mass="50372">MRTLIFFFILLAARLQAQDIGGTWQGTLDISGVKLRLMLHIEQTEGGYTATMDSPDQGAKGIPVASVDFASPTLKLGVPIIGARYIGNLEHDTVIVGTFFQGGMELPLELVKRARAGNTSAERPQEPKPPFPYHIEEVNVANRDAGITLAGTLTRPMTGGPFPAMVLISGSGPQNRDEELFGHKPFWVIADYLTRHGYAVLRCDDRGVGASTGIFATATTADFASDASAAVDFLRSAPSIDPDGIGILGHSEGGMVAAMVASTRNDIAFLVLLASPGIPSDSLLMMQTRMIGAASGLSPAQLSANAQLNRQLYDLVIGEDNPDVLDSKLEAFLSSSLQTALSDSAVTGEAATAAIMRQKAQLNTPWMRYFLRFNPAKYLSRVKCPVLALNGDKDLQVAAKENLTGIAAALQAGGNEQITVKALSGLNHLFQESKTGLPAEYSTISQTISPMVLEEVRRWLDLHLQSDDALF</sequence>
<dbReference type="STRING" id="623281.SAMN05421747_10818"/>
<dbReference type="OrthoDB" id="9809549at2"/>
<dbReference type="Gene3D" id="3.40.50.1820">
    <property type="entry name" value="alpha/beta hydrolase"/>
    <property type="match status" value="1"/>
</dbReference>
<evidence type="ECO:0000313" key="5">
    <source>
        <dbReference type="Proteomes" id="UP000199577"/>
    </source>
</evidence>
<dbReference type="GO" id="GO:0004252">
    <property type="term" value="F:serine-type endopeptidase activity"/>
    <property type="evidence" value="ECO:0007669"/>
    <property type="project" value="InterPro"/>
</dbReference>
<feature type="signal peptide" evidence="2">
    <location>
        <begin position="1"/>
        <end position="17"/>
    </location>
</feature>
<dbReference type="GO" id="GO:0052689">
    <property type="term" value="F:carboxylic ester hydrolase activity"/>
    <property type="evidence" value="ECO:0007669"/>
    <property type="project" value="TreeGrafter"/>
</dbReference>
<gene>
    <name evidence="4" type="ORF">SAMN05421747_10818</name>
</gene>
<feature type="domain" description="Xaa-Pro dipeptidyl-peptidase-like" evidence="3">
    <location>
        <begin position="146"/>
        <end position="400"/>
    </location>
</feature>
<name>A0A1I1I9H9_9SPHI</name>
<dbReference type="InterPro" id="IPR029058">
    <property type="entry name" value="AB_hydrolase_fold"/>
</dbReference>
<dbReference type="InterPro" id="IPR000383">
    <property type="entry name" value="Xaa-Pro-like_dom"/>
</dbReference>
<evidence type="ECO:0000259" key="3">
    <source>
        <dbReference type="Pfam" id="PF02129"/>
    </source>
</evidence>
<dbReference type="EMBL" id="FOLL01000008">
    <property type="protein sequence ID" value="SFC30433.1"/>
    <property type="molecule type" value="Genomic_DNA"/>
</dbReference>
<keyword evidence="2" id="KW-0732">Signal</keyword>
<evidence type="ECO:0000256" key="1">
    <source>
        <dbReference type="ARBA" id="ARBA00022801"/>
    </source>
</evidence>
<proteinExistence type="predicted"/>
<accession>A0A1I1I9H9</accession>